<dbReference type="PANTHER" id="PTHR23322:SF93">
    <property type="entry name" value="UBX DOMAIN-CONTAINING PROTEIN 8"/>
    <property type="match status" value="1"/>
</dbReference>
<feature type="compositionally biased region" description="Gly residues" evidence="1">
    <location>
        <begin position="339"/>
        <end position="348"/>
    </location>
</feature>
<dbReference type="GO" id="GO:0043130">
    <property type="term" value="F:ubiquitin binding"/>
    <property type="evidence" value="ECO:0000318"/>
    <property type="project" value="GO_Central"/>
</dbReference>
<dbReference type="InterPro" id="IPR001012">
    <property type="entry name" value="UBX_dom"/>
</dbReference>
<proteinExistence type="predicted"/>
<dbReference type="SUPFAM" id="SSF46934">
    <property type="entry name" value="UBA-like"/>
    <property type="match status" value="1"/>
</dbReference>
<name>A0A1Y1IJ67_KLENI</name>
<reference evidence="3 4" key="1">
    <citation type="journal article" date="2014" name="Nat. Commun.">
        <title>Klebsormidium flaccidum genome reveals primary factors for plant terrestrial adaptation.</title>
        <authorList>
            <person name="Hori K."/>
            <person name="Maruyama F."/>
            <person name="Fujisawa T."/>
            <person name="Togashi T."/>
            <person name="Yamamoto N."/>
            <person name="Seo M."/>
            <person name="Sato S."/>
            <person name="Yamada T."/>
            <person name="Mori H."/>
            <person name="Tajima N."/>
            <person name="Moriyama T."/>
            <person name="Ikeuchi M."/>
            <person name="Watanabe M."/>
            <person name="Wada H."/>
            <person name="Kobayashi K."/>
            <person name="Saito M."/>
            <person name="Masuda T."/>
            <person name="Sasaki-Sekimoto Y."/>
            <person name="Mashiguchi K."/>
            <person name="Awai K."/>
            <person name="Shimojima M."/>
            <person name="Masuda S."/>
            <person name="Iwai M."/>
            <person name="Nobusawa T."/>
            <person name="Narise T."/>
            <person name="Kondo S."/>
            <person name="Saito H."/>
            <person name="Sato R."/>
            <person name="Murakawa M."/>
            <person name="Ihara Y."/>
            <person name="Oshima-Yamada Y."/>
            <person name="Ohtaka K."/>
            <person name="Satoh M."/>
            <person name="Sonobe K."/>
            <person name="Ishii M."/>
            <person name="Ohtani R."/>
            <person name="Kanamori-Sato M."/>
            <person name="Honoki R."/>
            <person name="Miyazaki D."/>
            <person name="Mochizuki H."/>
            <person name="Umetsu J."/>
            <person name="Higashi K."/>
            <person name="Shibata D."/>
            <person name="Kamiya Y."/>
            <person name="Sato N."/>
            <person name="Nakamura Y."/>
            <person name="Tabata S."/>
            <person name="Ida S."/>
            <person name="Kurokawa K."/>
            <person name="Ohta H."/>
        </authorList>
    </citation>
    <scope>NUCLEOTIDE SEQUENCE [LARGE SCALE GENOMIC DNA]</scope>
    <source>
        <strain evidence="3 4">NIES-2285</strain>
    </source>
</reference>
<feature type="domain" description="UBX" evidence="2">
    <location>
        <begin position="561"/>
        <end position="640"/>
    </location>
</feature>
<evidence type="ECO:0000256" key="1">
    <source>
        <dbReference type="SAM" id="MobiDB-lite"/>
    </source>
</evidence>
<dbReference type="SUPFAM" id="SSF54236">
    <property type="entry name" value="Ubiquitin-like"/>
    <property type="match status" value="1"/>
</dbReference>
<sequence length="643" mass="68846">MGDQVEMFMGVTGADEETAHQLLNAHNGDLNNAINFFLEHGAQVPAPSNAQPPPQPALADPISDEEEPSEPLVRHRRSRPSDTHAEPSTDPFGAPGLLPPNIGHGSAAPSGAGVPRFESPFDEEEEPPAFQRFGSSIQERDDGGATGRDAAVGAGGAVNDHNDVEEEMMRAALEASMKEHGGGPAADDEDLEKAISQSLKTAEQEQTRLPPPDRLADVGAELFPPPAAPRVGPLSGTSYGNGVSARSGVRDIPIEGFEDDEDQGGTGQARKSSKKSRSPNPNGRVAGVGPSRGSRRASPSPEPPSGREGRQASRSSRRRPSSEEHAAELVEDVQAFMGSAGGIGGGVRPGPNRQPAPVGNWPHRFPARDSDGNDEPTPAEARVVAARAAAVGGAGPAEELDPLEGFTAEEREEARMLEAAMMGIPYEARPGHPGPAYNPAAGPAYRPAVAEGGYEDMDLDDEFGRYRPPRELDPMVQAQREIRNQQDEEYLASLAADREKSLKAAAEAEEKARADREARRQREEELEQAAREERERLEAEEALQVHLAEKASTLPEEPPAGEPGVVTVMVRMPDGSRKARRLRSSDPVQVLFDSIDVENSFKPGSYRLINSFPRRVLEAKACVGKTLQDVGLTSKQEALFLEH</sequence>
<gene>
    <name evidence="3" type="ORF">KFL_006930020</name>
</gene>
<organism evidence="3 4">
    <name type="scientific">Klebsormidium nitens</name>
    <name type="common">Green alga</name>
    <name type="synonym">Ulothrix nitens</name>
    <dbReference type="NCBI Taxonomy" id="105231"/>
    <lineage>
        <taxon>Eukaryota</taxon>
        <taxon>Viridiplantae</taxon>
        <taxon>Streptophyta</taxon>
        <taxon>Klebsormidiophyceae</taxon>
        <taxon>Klebsormidiales</taxon>
        <taxon>Klebsormidiaceae</taxon>
        <taxon>Klebsormidium</taxon>
    </lineage>
</organism>
<dbReference type="PROSITE" id="PS50330">
    <property type="entry name" value="UIM"/>
    <property type="match status" value="1"/>
</dbReference>
<dbReference type="PROSITE" id="PS50033">
    <property type="entry name" value="UBX"/>
    <property type="match status" value="1"/>
</dbReference>
<evidence type="ECO:0000259" key="2">
    <source>
        <dbReference type="PROSITE" id="PS50033"/>
    </source>
</evidence>
<protein>
    <submittedName>
        <fullName evidence="3">Ubx domain-containing protein</fullName>
    </submittedName>
</protein>
<dbReference type="OMA" id="PHITHPR"/>
<feature type="compositionally biased region" description="Low complexity" evidence="1">
    <location>
        <begin position="283"/>
        <end position="299"/>
    </location>
</feature>
<dbReference type="EMBL" id="DF237642">
    <property type="protein sequence ID" value="GAQ90854.1"/>
    <property type="molecule type" value="Genomic_DNA"/>
</dbReference>
<evidence type="ECO:0000313" key="3">
    <source>
        <dbReference type="EMBL" id="GAQ90854.1"/>
    </source>
</evidence>
<evidence type="ECO:0000313" key="4">
    <source>
        <dbReference type="Proteomes" id="UP000054558"/>
    </source>
</evidence>
<dbReference type="Gene3D" id="3.10.20.90">
    <property type="entry name" value="Phosphatidylinositol 3-kinase Catalytic Subunit, Chain A, domain 1"/>
    <property type="match status" value="1"/>
</dbReference>
<dbReference type="Pfam" id="PF02809">
    <property type="entry name" value="UIM"/>
    <property type="match status" value="2"/>
</dbReference>
<dbReference type="Proteomes" id="UP000054558">
    <property type="component" value="Unassembled WGS sequence"/>
</dbReference>
<dbReference type="AlphaFoldDB" id="A0A1Y1IJ67"/>
<dbReference type="STRING" id="105231.A0A1Y1IJ67"/>
<dbReference type="InterPro" id="IPR029071">
    <property type="entry name" value="Ubiquitin-like_domsf"/>
</dbReference>
<feature type="region of interest" description="Disordered" evidence="1">
    <location>
        <begin position="42"/>
        <end position="378"/>
    </location>
</feature>
<dbReference type="SMART" id="SM00166">
    <property type="entry name" value="UBX"/>
    <property type="match status" value="1"/>
</dbReference>
<accession>A0A1Y1IJ67</accession>
<dbReference type="InterPro" id="IPR003903">
    <property type="entry name" value="UIM_dom"/>
</dbReference>
<dbReference type="SMART" id="SM00726">
    <property type="entry name" value="UIM"/>
    <property type="match status" value="2"/>
</dbReference>
<keyword evidence="4" id="KW-1185">Reference proteome</keyword>
<dbReference type="Gene3D" id="1.10.8.10">
    <property type="entry name" value="DNA helicase RuvA subunit, C-terminal domain"/>
    <property type="match status" value="1"/>
</dbReference>
<dbReference type="InterPro" id="IPR050730">
    <property type="entry name" value="UBX_domain-protein"/>
</dbReference>
<dbReference type="Pfam" id="PF14555">
    <property type="entry name" value="UBA_4"/>
    <property type="match status" value="1"/>
</dbReference>
<dbReference type="OrthoDB" id="1920064at2759"/>
<dbReference type="PANTHER" id="PTHR23322">
    <property type="entry name" value="FAS-ASSOCIATED PROTEIN"/>
    <property type="match status" value="1"/>
</dbReference>
<feature type="region of interest" description="Disordered" evidence="1">
    <location>
        <begin position="499"/>
        <end position="539"/>
    </location>
</feature>
<dbReference type="InterPro" id="IPR009060">
    <property type="entry name" value="UBA-like_sf"/>
</dbReference>
<dbReference type="CDD" id="cd01767">
    <property type="entry name" value="UBX"/>
    <property type="match status" value="1"/>
</dbReference>
<dbReference type="Pfam" id="PF00789">
    <property type="entry name" value="UBX"/>
    <property type="match status" value="1"/>
</dbReference>